<keyword evidence="5" id="KW-1185">Reference proteome</keyword>
<evidence type="ECO:0000256" key="2">
    <source>
        <dbReference type="SAM" id="Phobius"/>
    </source>
</evidence>
<name>A0A5B0SFR6_PUCGR</name>
<accession>A0A5B0SFR6</accession>
<comment type="caution">
    <text evidence="4">The sequence shown here is derived from an EMBL/GenBank/DDBJ whole genome shotgun (WGS) entry which is preliminary data.</text>
</comment>
<evidence type="ECO:0000313" key="6">
    <source>
        <dbReference type="Proteomes" id="UP000325313"/>
    </source>
</evidence>
<organism evidence="4 6">
    <name type="scientific">Puccinia graminis f. sp. tritici</name>
    <dbReference type="NCBI Taxonomy" id="56615"/>
    <lineage>
        <taxon>Eukaryota</taxon>
        <taxon>Fungi</taxon>
        <taxon>Dikarya</taxon>
        <taxon>Basidiomycota</taxon>
        <taxon>Pucciniomycotina</taxon>
        <taxon>Pucciniomycetes</taxon>
        <taxon>Pucciniales</taxon>
        <taxon>Pucciniaceae</taxon>
        <taxon>Puccinia</taxon>
    </lineage>
</organism>
<dbReference type="Proteomes" id="UP000324748">
    <property type="component" value="Unassembled WGS sequence"/>
</dbReference>
<keyword evidence="2" id="KW-1133">Transmembrane helix</keyword>
<evidence type="ECO:0000313" key="5">
    <source>
        <dbReference type="Proteomes" id="UP000324748"/>
    </source>
</evidence>
<feature type="transmembrane region" description="Helical" evidence="2">
    <location>
        <begin position="25"/>
        <end position="47"/>
    </location>
</feature>
<dbReference type="EMBL" id="VSWC01000131">
    <property type="protein sequence ID" value="KAA1080861.1"/>
    <property type="molecule type" value="Genomic_DNA"/>
</dbReference>
<evidence type="ECO:0000256" key="1">
    <source>
        <dbReference type="SAM" id="Coils"/>
    </source>
</evidence>
<dbReference type="EMBL" id="VDEP01000013">
    <property type="protein sequence ID" value="KAA1137016.1"/>
    <property type="molecule type" value="Genomic_DNA"/>
</dbReference>
<keyword evidence="2" id="KW-0812">Transmembrane</keyword>
<feature type="transmembrane region" description="Helical" evidence="2">
    <location>
        <begin position="74"/>
        <end position="95"/>
    </location>
</feature>
<reference evidence="5 6" key="1">
    <citation type="submission" date="2019-05" db="EMBL/GenBank/DDBJ databases">
        <title>Emergence of the Ug99 lineage of the wheat stem rust pathogen through somatic hybridization.</title>
        <authorList>
            <person name="Li F."/>
            <person name="Upadhyaya N.M."/>
            <person name="Sperschneider J."/>
            <person name="Matny O."/>
            <person name="Nguyen-Phuc H."/>
            <person name="Mago R."/>
            <person name="Raley C."/>
            <person name="Miller M.E."/>
            <person name="Silverstein K.A.T."/>
            <person name="Henningsen E."/>
            <person name="Hirsch C.D."/>
            <person name="Visser B."/>
            <person name="Pretorius Z.A."/>
            <person name="Steffenson B.J."/>
            <person name="Schwessinger B."/>
            <person name="Dodds P.N."/>
            <person name="Figueroa M."/>
        </authorList>
    </citation>
    <scope>NUCLEOTIDE SEQUENCE [LARGE SCALE GENOMIC DNA]</scope>
    <source>
        <strain evidence="3">21-0</strain>
        <strain evidence="4 6">Ug99</strain>
    </source>
</reference>
<dbReference type="AlphaFoldDB" id="A0A5B0SFR6"/>
<gene>
    <name evidence="3" type="ORF">PGT21_024007</name>
    <name evidence="4" type="ORF">PGTUg99_005586</name>
</gene>
<evidence type="ECO:0000313" key="4">
    <source>
        <dbReference type="EMBL" id="KAA1137016.1"/>
    </source>
</evidence>
<dbReference type="Proteomes" id="UP000325313">
    <property type="component" value="Unassembled WGS sequence"/>
</dbReference>
<feature type="coiled-coil region" evidence="1">
    <location>
        <begin position="138"/>
        <end position="190"/>
    </location>
</feature>
<evidence type="ECO:0000313" key="3">
    <source>
        <dbReference type="EMBL" id="KAA1080861.1"/>
    </source>
</evidence>
<protein>
    <submittedName>
        <fullName evidence="4">Uncharacterized protein</fullName>
    </submittedName>
</protein>
<dbReference type="OrthoDB" id="2511271at2759"/>
<proteinExistence type="predicted"/>
<keyword evidence="1" id="KW-0175">Coiled coil</keyword>
<keyword evidence="2" id="KW-0472">Membrane</keyword>
<sequence>MDWSPRIPVWFSLSHFSIRFRFSTLPSLAVGTPVAMAYATMITTILANHAPKFSEEYVTKAATFFVDCLTKRDLVIMLVVIAHAAILALLVYMIVPRAKSESTKSDPALKAPAECREHQTSFLEQQIKHQSAQLIAILERQERQIAAVQLQLTSSEQQIASSERPSAQLIAILERQITAVQHQLTVLECRVITGQSSTH</sequence>